<dbReference type="AlphaFoldDB" id="A0A291B771"/>
<keyword evidence="2" id="KW-1185">Reference proteome</keyword>
<reference evidence="2" key="1">
    <citation type="submission" date="2017-04" db="EMBL/GenBank/DDBJ databases">
        <title>Genome evolution of the luminous symbionts of deep sea anglerfish.</title>
        <authorList>
            <person name="Hendry T.A."/>
        </authorList>
    </citation>
    <scope>NUCLEOTIDE SEQUENCE [LARGE SCALE GENOMIC DNA]</scope>
</reference>
<name>A0A291B771_9GAMM</name>
<sequence>MFPVKKLLGGTLNLREHNVQLSETYVMIKILNKLTELGMPNTKAIVE</sequence>
<protein>
    <submittedName>
        <fullName evidence="1">Mobile element protein</fullName>
    </submittedName>
</protein>
<organism evidence="1 2">
    <name type="scientific">Candidatus Enterovibrio altilux</name>
    <dbReference type="NCBI Taxonomy" id="1927128"/>
    <lineage>
        <taxon>Bacteria</taxon>
        <taxon>Pseudomonadati</taxon>
        <taxon>Pseudomonadota</taxon>
        <taxon>Gammaproteobacteria</taxon>
        <taxon>Vibrionales</taxon>
        <taxon>Vibrionaceae</taxon>
        <taxon>Enterovibrio</taxon>
    </lineage>
</organism>
<accession>A0A291B771</accession>
<dbReference type="EMBL" id="CP020660">
    <property type="protein sequence ID" value="ATF08843.1"/>
    <property type="molecule type" value="Genomic_DNA"/>
</dbReference>
<dbReference type="KEGG" id="elux:BTN50_0306"/>
<dbReference type="Proteomes" id="UP000218160">
    <property type="component" value="Chromosome 1"/>
</dbReference>
<evidence type="ECO:0000313" key="2">
    <source>
        <dbReference type="Proteomes" id="UP000218160"/>
    </source>
</evidence>
<evidence type="ECO:0000313" key="1">
    <source>
        <dbReference type="EMBL" id="ATF08843.1"/>
    </source>
</evidence>
<gene>
    <name evidence="1" type="ORF">BTN50_0306</name>
</gene>
<proteinExistence type="predicted"/>